<gene>
    <name evidence="11" type="ORF">FOA19_14035</name>
</gene>
<dbReference type="SUPFAM" id="SSF82171">
    <property type="entry name" value="DPP6 N-terminal domain-like"/>
    <property type="match status" value="1"/>
</dbReference>
<dbReference type="PANTHER" id="PTHR43253">
    <property type="entry name" value="TRICORN PROTEASE HOMOLOG 2-RELATED"/>
    <property type="match status" value="1"/>
</dbReference>
<feature type="active site" description="Charge relay system" evidence="8">
    <location>
        <position position="767"/>
    </location>
</feature>
<feature type="domain" description="Tail specific protease" evidence="10">
    <location>
        <begin position="866"/>
        <end position="1060"/>
    </location>
</feature>
<evidence type="ECO:0000256" key="2">
    <source>
        <dbReference type="ARBA" id="ARBA00008524"/>
    </source>
</evidence>
<dbReference type="InterPro" id="IPR015943">
    <property type="entry name" value="WD40/YVTN_repeat-like_dom_sf"/>
</dbReference>
<feature type="compositionally biased region" description="Basic and acidic residues" evidence="9">
    <location>
        <begin position="570"/>
        <end position="586"/>
    </location>
</feature>
<dbReference type="Gene3D" id="2.130.10.10">
    <property type="entry name" value="YVTN repeat-like/Quinoprotein amine dehydrogenase"/>
    <property type="match status" value="1"/>
</dbReference>
<dbReference type="Gene3D" id="3.90.226.10">
    <property type="entry name" value="2-enoyl-CoA Hydratase, Chain A, domain 1"/>
    <property type="match status" value="1"/>
</dbReference>
<evidence type="ECO:0000256" key="7">
    <source>
        <dbReference type="PIRNR" id="PIRNR036421"/>
    </source>
</evidence>
<dbReference type="GO" id="GO:0006508">
    <property type="term" value="P:proteolysis"/>
    <property type="evidence" value="ECO:0007669"/>
    <property type="project" value="UniProtKB-UniRule"/>
</dbReference>
<protein>
    <recommendedName>
        <fullName evidence="7">Tricorn protease homolog</fullName>
        <ecNumber evidence="7">3.4.21.-</ecNumber>
    </recommendedName>
</protein>
<dbReference type="SUPFAM" id="SSF52096">
    <property type="entry name" value="ClpP/crotonase"/>
    <property type="match status" value="1"/>
</dbReference>
<keyword evidence="4 7" id="KW-0645">Protease</keyword>
<dbReference type="Gene3D" id="2.120.10.60">
    <property type="entry name" value="Tricorn protease N-terminal domain"/>
    <property type="match status" value="1"/>
</dbReference>
<accession>A0A5B6TRB9</accession>
<keyword evidence="6 7" id="KW-0720">Serine protease</keyword>
<dbReference type="AlphaFoldDB" id="A0A5B6TRB9"/>
<feature type="region of interest" description="Disordered" evidence="9">
    <location>
        <begin position="1095"/>
        <end position="1124"/>
    </location>
</feature>
<dbReference type="Pfam" id="PF03572">
    <property type="entry name" value="Peptidase_S41"/>
    <property type="match status" value="1"/>
</dbReference>
<keyword evidence="3 7" id="KW-0963">Cytoplasm</keyword>
<dbReference type="Pfam" id="PF14684">
    <property type="entry name" value="Tricorn_C1"/>
    <property type="match status" value="1"/>
</dbReference>
<dbReference type="EC" id="3.4.21.-" evidence="7"/>
<feature type="active site" description="Nucleophile" evidence="8">
    <location>
        <position position="991"/>
    </location>
</feature>
<comment type="similarity">
    <text evidence="2 7">Belongs to the peptidase S41B family.</text>
</comment>
<dbReference type="InterPro" id="IPR029045">
    <property type="entry name" value="ClpP/crotonase-like_dom_sf"/>
</dbReference>
<evidence type="ECO:0000259" key="10">
    <source>
        <dbReference type="SMART" id="SM00245"/>
    </source>
</evidence>
<dbReference type="InterPro" id="IPR036034">
    <property type="entry name" value="PDZ_sf"/>
</dbReference>
<dbReference type="CDD" id="cd07562">
    <property type="entry name" value="Peptidase_S41_TRI"/>
    <property type="match status" value="1"/>
</dbReference>
<keyword evidence="12" id="KW-1185">Reference proteome</keyword>
<dbReference type="SUPFAM" id="SSF50156">
    <property type="entry name" value="PDZ domain-like"/>
    <property type="match status" value="1"/>
</dbReference>
<sequence length="1124" mass="126060">MTVLGSALCALPATGQAQGTRLLRQPTLSANHIAFVYANDIWVAERQGNNINLGFARRLTSDEGAETNPHFSPDGKWLAFTGQYDGNSDVYLVPVEGGQPKRLTWHPGSDEVTGWTPDGNSVLFVSERDGYPTADSKFFTVSINQGMPEALKIPQAYNGELSEDGRFAAFQPIEFWDPEWRNYRGGQAQPIWIVDLKNYALQQTPQANKERHTSPVWLDGIVYFLSERDYANNIWSYNPQTKEVKQHTFHKQFDTKNLDAAAGMLVYEQAGYLHLLNPKTNETKQLTIEVRGDFDWARPRWADILPTKLINASLSPGGKRALFESRGEVFTVPKEEGDWRNISHSPGAADRYPTWSPDGTKIAWFSDATGEYQLMIGDQEGLSKPRSIAIPNPTFFFKPEWSPNNQYVAFTDTDYNLWYVEVASGKVKKADTEGYAHPDRTLNPVWSPDSKWLAYTRLLQNQFKVVKVHNVETNQNYQLTDKMADALSPVWDESGKYLYFLASTNYGLNTGWLDMSSYDRPVTRSLYMIVLSKDTPSPLLPRSDEEVAQAEETPPQKPTTGLQDTPPQNRKAEPRTRSGQKGEAKVVKPTVQVKIDMEGLSQRIIPIQVPERNYTALLAGPEGQVFYLETVPNQEGENLHKYSLKEVKSTEFLTKITDASISFDRKNLLYRSGSFWSIVSTAAVPKAGEGKLKLTDLKVKVDPAAEWKQIFREGWRYQRDFLYVNNVHGAPWNKIYEWYSPWLEHVRHRSELHYLIDILGGEVSVGHSYTSGGDFPEVKRVPVGLLGADYEVDKGFYRIGKIYNGEAWNPDMRAPLRAPGLNIKQGDYILEVNGVPVKAPENLYKFFEATADRQTVLRINSKPTLEGSRLVTVVPVPSEANLRRIAWVEGNRRKVDELSGGKLAYVYVPNTGQGGYTSFNRYYFGQQDKQGAIIDERNNGGGSAADYMVDIMGRELHGYFNSKVGDHRPFTTPMSGIWGPKVMIVNEMAGSGGDLLPFLFRKMQIGPIVGTRTWGGLVGTWDTPPFIDGGRMVAPRGGFVDANGNWAVEGEGVAPDIEVLNKPADVIAGKDPQLERAVAEALELLRTKEIKLKPEPAAPVRWRRPEGWEKEAGSLSKEVGSSTK</sequence>
<dbReference type="InterPro" id="IPR028204">
    <property type="entry name" value="Tricorn_C1"/>
</dbReference>
<name>A0A5B6TRB9_9BACT</name>
<evidence type="ECO:0000313" key="11">
    <source>
        <dbReference type="EMBL" id="KAA3438893.1"/>
    </source>
</evidence>
<feature type="compositionally biased region" description="Polar residues" evidence="9">
    <location>
        <begin position="558"/>
        <end position="568"/>
    </location>
</feature>
<evidence type="ECO:0000256" key="9">
    <source>
        <dbReference type="SAM" id="MobiDB-lite"/>
    </source>
</evidence>
<dbReference type="InterPro" id="IPR029414">
    <property type="entry name" value="Tricorn_PDZ"/>
</dbReference>
<dbReference type="Pfam" id="PF26550">
    <property type="entry name" value="Tricorn_2nd"/>
    <property type="match status" value="1"/>
</dbReference>
<dbReference type="Gene3D" id="2.30.42.10">
    <property type="match status" value="1"/>
</dbReference>
<dbReference type="PANTHER" id="PTHR43253:SF1">
    <property type="entry name" value="TRICORN PROTEASE HOMOLOG 2-RELATED"/>
    <property type="match status" value="1"/>
</dbReference>
<feature type="region of interest" description="Disordered" evidence="9">
    <location>
        <begin position="537"/>
        <end position="587"/>
    </location>
</feature>
<evidence type="ECO:0000256" key="1">
    <source>
        <dbReference type="ARBA" id="ARBA00004496"/>
    </source>
</evidence>
<dbReference type="InterPro" id="IPR005151">
    <property type="entry name" value="Tail-specific_protease"/>
</dbReference>
<comment type="subcellular location">
    <subcellularLocation>
        <location evidence="1 7">Cytoplasm</location>
    </subcellularLocation>
</comment>
<feature type="active site" description="Charge relay system" evidence="8">
    <location>
        <position position="1049"/>
    </location>
</feature>
<evidence type="ECO:0000256" key="8">
    <source>
        <dbReference type="PIRSR" id="PIRSR036421-1"/>
    </source>
</evidence>
<reference evidence="11 12" key="1">
    <citation type="submission" date="2019-07" db="EMBL/GenBank/DDBJ databases">
        <title>Rufibacter sp. nov., isolated from lake sediment.</title>
        <authorList>
            <person name="Qu J.-H."/>
        </authorList>
    </citation>
    <scope>NUCLEOTIDE SEQUENCE [LARGE SCALE GENOMIC DNA]</scope>
    <source>
        <strain evidence="11 12">NBS58-1</strain>
    </source>
</reference>
<feature type="compositionally biased region" description="Basic and acidic residues" evidence="9">
    <location>
        <begin position="1103"/>
        <end position="1112"/>
    </location>
</feature>
<comment type="function">
    <text evidence="7">Degrades oligopeptides.</text>
</comment>
<dbReference type="Gene3D" id="3.30.750.44">
    <property type="match status" value="1"/>
</dbReference>
<dbReference type="GO" id="GO:0005737">
    <property type="term" value="C:cytoplasm"/>
    <property type="evidence" value="ECO:0007669"/>
    <property type="project" value="UniProtKB-SubCell"/>
</dbReference>
<keyword evidence="5 7" id="KW-0378">Hydrolase</keyword>
<dbReference type="Proteomes" id="UP000324133">
    <property type="component" value="Unassembled WGS sequence"/>
</dbReference>
<dbReference type="Pfam" id="PF14685">
    <property type="entry name" value="PDZ_Tricorn"/>
    <property type="match status" value="1"/>
</dbReference>
<dbReference type="Pfam" id="PF26549">
    <property type="entry name" value="Tricorn_N"/>
    <property type="match status" value="1"/>
</dbReference>
<dbReference type="EMBL" id="VKKY01000002">
    <property type="protein sequence ID" value="KAA3438893.1"/>
    <property type="molecule type" value="Genomic_DNA"/>
</dbReference>
<dbReference type="SMART" id="SM00245">
    <property type="entry name" value="TSPc"/>
    <property type="match status" value="1"/>
</dbReference>
<dbReference type="PIRSF" id="PIRSF036421">
    <property type="entry name" value="Tricorn_protease"/>
    <property type="match status" value="1"/>
</dbReference>
<evidence type="ECO:0000256" key="5">
    <source>
        <dbReference type="ARBA" id="ARBA00022801"/>
    </source>
</evidence>
<evidence type="ECO:0000256" key="4">
    <source>
        <dbReference type="ARBA" id="ARBA00022670"/>
    </source>
</evidence>
<evidence type="ECO:0000256" key="6">
    <source>
        <dbReference type="ARBA" id="ARBA00022825"/>
    </source>
</evidence>
<organism evidence="11 12">
    <name type="scientific">Rufibacter hautae</name>
    <dbReference type="NCBI Taxonomy" id="2595005"/>
    <lineage>
        <taxon>Bacteria</taxon>
        <taxon>Pseudomonadati</taxon>
        <taxon>Bacteroidota</taxon>
        <taxon>Cytophagia</taxon>
        <taxon>Cytophagales</taxon>
        <taxon>Hymenobacteraceae</taxon>
        <taxon>Rufibacter</taxon>
    </lineage>
</organism>
<evidence type="ECO:0000256" key="3">
    <source>
        <dbReference type="ARBA" id="ARBA00022490"/>
    </source>
</evidence>
<evidence type="ECO:0000313" key="12">
    <source>
        <dbReference type="Proteomes" id="UP000324133"/>
    </source>
</evidence>
<dbReference type="InterPro" id="IPR012393">
    <property type="entry name" value="Tricorn_protease"/>
</dbReference>
<dbReference type="OrthoDB" id="9815657at2"/>
<dbReference type="GO" id="GO:0008236">
    <property type="term" value="F:serine-type peptidase activity"/>
    <property type="evidence" value="ECO:0007669"/>
    <property type="project" value="UniProtKB-UniRule"/>
</dbReference>
<proteinExistence type="inferred from homology"/>
<comment type="caution">
    <text evidence="11">The sequence shown here is derived from an EMBL/GenBank/DDBJ whole genome shotgun (WGS) entry which is preliminary data.</text>
</comment>